<dbReference type="Proteomes" id="UP000249499">
    <property type="component" value="Plasmid pRt1078"/>
</dbReference>
<keyword evidence="3" id="KW-1185">Reference proteome</keyword>
<reference evidence="2 3" key="1">
    <citation type="journal article" date="2018" name="Sci. Rep.">
        <title>Rhizobium tumorigenes sp. nov., a novel plant tumorigenic bacterium isolated from cane gall tumors on thornless blackberry.</title>
        <authorList>
            <person name="Kuzmanovi N."/>
            <person name="Smalla K."/>
            <person name="Gronow S."/>
            <person name="PuBawska J."/>
        </authorList>
    </citation>
    <scope>NUCLEOTIDE SEQUENCE [LARGE SCALE GENOMIC DNA]</scope>
    <source>
        <strain evidence="2 3">1078</strain>
    </source>
</reference>
<geneLocation type="plasmid" evidence="2 3">
    <name>pRt1078</name>
</geneLocation>
<dbReference type="KEGG" id="rtu:PR017_21445"/>
<keyword evidence="1" id="KW-0812">Transmembrane</keyword>
<proteinExistence type="predicted"/>
<name>A0AAF1KTW4_9HYPH</name>
<keyword evidence="1" id="KW-0472">Membrane</keyword>
<evidence type="ECO:0000313" key="3">
    <source>
        <dbReference type="Proteomes" id="UP000249499"/>
    </source>
</evidence>
<keyword evidence="1" id="KW-1133">Transmembrane helix</keyword>
<accession>A0AAF1KTW4</accession>
<organism evidence="2 3">
    <name type="scientific">Rhizobium tumorigenes</name>
    <dbReference type="NCBI Taxonomy" id="2041385"/>
    <lineage>
        <taxon>Bacteria</taxon>
        <taxon>Pseudomonadati</taxon>
        <taxon>Pseudomonadota</taxon>
        <taxon>Alphaproteobacteria</taxon>
        <taxon>Hyphomicrobiales</taxon>
        <taxon>Rhizobiaceae</taxon>
        <taxon>Rhizobium/Agrobacterium group</taxon>
        <taxon>Rhizobium</taxon>
    </lineage>
</organism>
<dbReference type="EMBL" id="CP117256">
    <property type="protein sequence ID" value="WFR97735.1"/>
    <property type="molecule type" value="Genomic_DNA"/>
</dbReference>
<keyword evidence="2" id="KW-0614">Plasmid</keyword>
<dbReference type="AlphaFoldDB" id="A0AAF1KTW4"/>
<reference evidence="3" key="2">
    <citation type="journal article" date="2023" name="MicrobiologyOpen">
        <title>Genomics of the tumorigenes clade of the family Rhizobiaceae and description of Rhizobium rhododendri sp. nov.</title>
        <authorList>
            <person name="Kuzmanovic N."/>
            <person name="diCenzo G.C."/>
            <person name="Bunk B."/>
            <person name="Sproeer C."/>
            <person name="Fruehling A."/>
            <person name="Neumann-Schaal M."/>
            <person name="Overmann J."/>
            <person name="Smalla K."/>
        </authorList>
    </citation>
    <scope>NUCLEOTIDE SEQUENCE [LARGE SCALE GENOMIC DNA]</scope>
    <source>
        <strain evidence="3">1078</strain>
        <plasmid evidence="3">pRt1078</plasmid>
    </source>
</reference>
<sequence length="61" mass="6564">MAIFIYLAIAASFAIPTLIEGNRNRIGWSFNRFVGLATCLAWPFVVITTAILASTSASRSA</sequence>
<evidence type="ECO:0000256" key="1">
    <source>
        <dbReference type="SAM" id="Phobius"/>
    </source>
</evidence>
<protein>
    <submittedName>
        <fullName evidence="2">Uncharacterized protein</fullName>
    </submittedName>
</protein>
<evidence type="ECO:0000313" key="2">
    <source>
        <dbReference type="EMBL" id="WFR97735.1"/>
    </source>
</evidence>
<dbReference type="RefSeq" id="WP_133255615.1">
    <property type="nucleotide sequence ID" value="NZ_CP117256.1"/>
</dbReference>
<feature type="transmembrane region" description="Helical" evidence="1">
    <location>
        <begin position="30"/>
        <end position="53"/>
    </location>
</feature>
<gene>
    <name evidence="2" type="ORF">PR017_21445</name>
</gene>